<dbReference type="InterPro" id="IPR029068">
    <property type="entry name" value="Glyas_Bleomycin-R_OHBP_Dase"/>
</dbReference>
<keyword evidence="1" id="KW-0560">Oxidoreductase</keyword>
<gene>
    <name evidence="1" type="ORF">SPAR_23651</name>
</gene>
<reference evidence="1 2" key="1">
    <citation type="submission" date="2013-05" db="EMBL/GenBank/DDBJ databases">
        <title>Genome sequence of Streptomyces sparsogenes DSM 40356.</title>
        <authorList>
            <person name="Coyne S."/>
            <person name="Seebeck F.P."/>
        </authorList>
    </citation>
    <scope>NUCLEOTIDE SEQUENCE [LARGE SCALE GENOMIC DNA]</scope>
    <source>
        <strain evidence="1 2">DSM 40356</strain>
    </source>
</reference>
<evidence type="ECO:0000313" key="1">
    <source>
        <dbReference type="EMBL" id="OMI36763.1"/>
    </source>
</evidence>
<dbReference type="AlphaFoldDB" id="A0A1R1SET8"/>
<dbReference type="Gene3D" id="3.10.180.10">
    <property type="entry name" value="2,3-Dihydroxybiphenyl 1,2-Dioxygenase, domain 1"/>
    <property type="match status" value="1"/>
</dbReference>
<evidence type="ECO:0000313" key="2">
    <source>
        <dbReference type="Proteomes" id="UP000186168"/>
    </source>
</evidence>
<accession>A0A1R1SET8</accession>
<sequence>MTEQLQGVDAAAFRSALVNSALGALVQGGGAIVREPEEGPHEVRAVARDPWGNTVVLYGPR</sequence>
<comment type="caution">
    <text evidence="1">The sequence shown here is derived from an EMBL/GenBank/DDBJ whole genome shotgun (WGS) entry which is preliminary data.</text>
</comment>
<organism evidence="1 2">
    <name type="scientific">Streptomyces sparsogenes DSM 40356</name>
    <dbReference type="NCBI Taxonomy" id="1331668"/>
    <lineage>
        <taxon>Bacteria</taxon>
        <taxon>Bacillati</taxon>
        <taxon>Actinomycetota</taxon>
        <taxon>Actinomycetes</taxon>
        <taxon>Kitasatosporales</taxon>
        <taxon>Streptomycetaceae</taxon>
        <taxon>Streptomyces</taxon>
    </lineage>
</organism>
<name>A0A1R1SET8_9ACTN</name>
<proteinExistence type="predicted"/>
<dbReference type="EMBL" id="ASQP01000321">
    <property type="protein sequence ID" value="OMI36763.1"/>
    <property type="molecule type" value="Genomic_DNA"/>
</dbReference>
<protein>
    <submittedName>
        <fullName evidence="1">Glyoxalase/bleomycin resistance protein/dioxygenase</fullName>
    </submittedName>
</protein>
<keyword evidence="1" id="KW-0223">Dioxygenase</keyword>
<dbReference type="SUPFAM" id="SSF54593">
    <property type="entry name" value="Glyoxalase/Bleomycin resistance protein/Dihydroxybiphenyl dioxygenase"/>
    <property type="match status" value="1"/>
</dbReference>
<dbReference type="Proteomes" id="UP000186168">
    <property type="component" value="Unassembled WGS sequence"/>
</dbReference>
<dbReference type="GO" id="GO:0051213">
    <property type="term" value="F:dioxygenase activity"/>
    <property type="evidence" value="ECO:0007669"/>
    <property type="project" value="UniProtKB-KW"/>
</dbReference>
<keyword evidence="2" id="KW-1185">Reference proteome</keyword>